<comment type="caution">
    <text evidence="2">The sequence shown here is derived from an EMBL/GenBank/DDBJ whole genome shotgun (WGS) entry which is preliminary data.</text>
</comment>
<dbReference type="InterPro" id="IPR041539">
    <property type="entry name" value="CxC5"/>
</dbReference>
<reference evidence="2" key="1">
    <citation type="submission" date="2022-07" db="EMBL/GenBank/DDBJ databases">
        <title>Genome Sequence of Leucocoprinus birnbaumii.</title>
        <authorList>
            <person name="Buettner E."/>
        </authorList>
    </citation>
    <scope>NUCLEOTIDE SEQUENCE</scope>
    <source>
        <strain evidence="2">VT141</strain>
    </source>
</reference>
<feature type="domain" description="CxC5 like cysteine cluster associated with KDZ" evidence="1">
    <location>
        <begin position="149"/>
        <end position="200"/>
    </location>
</feature>
<sequence>MSTPASAAEPPPSLLSQLKSLRKDQLGESLTLGQISCFVHSAAHLKRDMALPATLKTSYPDQPPVVLSASFAQFLSDAVGISEAQVDQIWSVFKQEIWESPNITVCTVKDYQLFEKYGWPLGIGAQNYLYFMYHMSTAALISPNLFLVAFSFYPPVHGCINADCSAAGSILKKERHQKVIVVTLGRGIQPAWTTHLYCPSKYMHTV</sequence>
<evidence type="ECO:0000313" key="3">
    <source>
        <dbReference type="Proteomes" id="UP001213000"/>
    </source>
</evidence>
<keyword evidence="3" id="KW-1185">Reference proteome</keyword>
<evidence type="ECO:0000259" key="1">
    <source>
        <dbReference type="Pfam" id="PF18718"/>
    </source>
</evidence>
<dbReference type="Pfam" id="PF18718">
    <property type="entry name" value="CxC5"/>
    <property type="match status" value="1"/>
</dbReference>
<gene>
    <name evidence="2" type="ORF">NP233_g5296</name>
</gene>
<dbReference type="AlphaFoldDB" id="A0AAD5YWK2"/>
<dbReference type="Proteomes" id="UP001213000">
    <property type="component" value="Unassembled WGS sequence"/>
</dbReference>
<dbReference type="EMBL" id="JANIEX010000308">
    <property type="protein sequence ID" value="KAJ3569080.1"/>
    <property type="molecule type" value="Genomic_DNA"/>
</dbReference>
<evidence type="ECO:0000313" key="2">
    <source>
        <dbReference type="EMBL" id="KAJ3569080.1"/>
    </source>
</evidence>
<proteinExistence type="predicted"/>
<accession>A0AAD5YWK2</accession>
<name>A0AAD5YWK2_9AGAR</name>
<organism evidence="2 3">
    <name type="scientific">Leucocoprinus birnbaumii</name>
    <dbReference type="NCBI Taxonomy" id="56174"/>
    <lineage>
        <taxon>Eukaryota</taxon>
        <taxon>Fungi</taxon>
        <taxon>Dikarya</taxon>
        <taxon>Basidiomycota</taxon>
        <taxon>Agaricomycotina</taxon>
        <taxon>Agaricomycetes</taxon>
        <taxon>Agaricomycetidae</taxon>
        <taxon>Agaricales</taxon>
        <taxon>Agaricineae</taxon>
        <taxon>Agaricaceae</taxon>
        <taxon>Leucocoprinus</taxon>
    </lineage>
</organism>
<protein>
    <recommendedName>
        <fullName evidence="1">CxC5 like cysteine cluster associated with KDZ domain-containing protein</fullName>
    </recommendedName>
</protein>